<comment type="caution">
    <text evidence="1">The sequence shown here is derived from an EMBL/GenBank/DDBJ whole genome shotgun (WGS) entry which is preliminary data.</text>
</comment>
<accession>A0ABP9R7A6</accession>
<sequence length="57" mass="7031">MDRRRKVIKRKRQYERQAMRAKRRRRCRIADLLPEKGEALPILEEWDRLVSVGREIV</sequence>
<proteinExistence type="predicted"/>
<gene>
    <name evidence="1" type="ORF">GCM10025770_38360</name>
</gene>
<reference evidence="2" key="1">
    <citation type="journal article" date="2019" name="Int. J. Syst. Evol. Microbiol.">
        <title>The Global Catalogue of Microorganisms (GCM) 10K type strain sequencing project: providing services to taxonomists for standard genome sequencing and annotation.</title>
        <authorList>
            <consortium name="The Broad Institute Genomics Platform"/>
            <consortium name="The Broad Institute Genome Sequencing Center for Infectious Disease"/>
            <person name="Wu L."/>
            <person name="Ma J."/>
        </authorList>
    </citation>
    <scope>NUCLEOTIDE SEQUENCE [LARGE SCALE GENOMIC DNA]</scope>
    <source>
        <strain evidence="2">JCM 18715</strain>
    </source>
</reference>
<evidence type="ECO:0000313" key="1">
    <source>
        <dbReference type="EMBL" id="GAA5172360.1"/>
    </source>
</evidence>
<organism evidence="1 2">
    <name type="scientific">Viridibacterium curvum</name>
    <dbReference type="NCBI Taxonomy" id="1101404"/>
    <lineage>
        <taxon>Bacteria</taxon>
        <taxon>Pseudomonadati</taxon>
        <taxon>Pseudomonadota</taxon>
        <taxon>Betaproteobacteria</taxon>
        <taxon>Rhodocyclales</taxon>
        <taxon>Rhodocyclaceae</taxon>
        <taxon>Viridibacterium</taxon>
    </lineage>
</organism>
<dbReference type="RefSeq" id="WP_345534725.1">
    <property type="nucleotide sequence ID" value="NZ_BAABLD010000017.1"/>
</dbReference>
<protein>
    <recommendedName>
        <fullName evidence="3">30S ribosomal protein S14</fullName>
    </recommendedName>
</protein>
<evidence type="ECO:0000313" key="2">
    <source>
        <dbReference type="Proteomes" id="UP001500547"/>
    </source>
</evidence>
<dbReference type="Proteomes" id="UP001500547">
    <property type="component" value="Unassembled WGS sequence"/>
</dbReference>
<evidence type="ECO:0008006" key="3">
    <source>
        <dbReference type="Google" id="ProtNLM"/>
    </source>
</evidence>
<dbReference type="EMBL" id="BAABLD010000017">
    <property type="protein sequence ID" value="GAA5172360.1"/>
    <property type="molecule type" value="Genomic_DNA"/>
</dbReference>
<name>A0ABP9R7A6_9RHOO</name>
<keyword evidence="2" id="KW-1185">Reference proteome</keyword>